<dbReference type="AlphaFoldDB" id="A0A8J3KZV6"/>
<keyword evidence="5" id="KW-1185">Reference proteome</keyword>
<dbReference type="PANTHER" id="PTHR33495">
    <property type="entry name" value="ANTI-SIGMA FACTOR ANTAGONIST TM_1081-RELATED-RELATED"/>
    <property type="match status" value="1"/>
</dbReference>
<dbReference type="EMBL" id="BONJ01000001">
    <property type="protein sequence ID" value="GIG11813.1"/>
    <property type="molecule type" value="Genomic_DNA"/>
</dbReference>
<dbReference type="InterPro" id="IPR036513">
    <property type="entry name" value="STAS_dom_sf"/>
</dbReference>
<comment type="caution">
    <text evidence="4">The sequence shown here is derived from an EMBL/GenBank/DDBJ whole genome shotgun (WGS) entry which is preliminary data.</text>
</comment>
<dbReference type="PROSITE" id="PS50801">
    <property type="entry name" value="STAS"/>
    <property type="match status" value="1"/>
</dbReference>
<dbReference type="InterPro" id="IPR058548">
    <property type="entry name" value="MlaB-like_STAS"/>
</dbReference>
<organism evidence="4 5">
    <name type="scientific">Catellatospora methionotrophica</name>
    <dbReference type="NCBI Taxonomy" id="121620"/>
    <lineage>
        <taxon>Bacteria</taxon>
        <taxon>Bacillati</taxon>
        <taxon>Actinomycetota</taxon>
        <taxon>Actinomycetes</taxon>
        <taxon>Micromonosporales</taxon>
        <taxon>Micromonosporaceae</taxon>
        <taxon>Catellatospora</taxon>
    </lineage>
</organism>
<dbReference type="CDD" id="cd07043">
    <property type="entry name" value="STAS_anti-anti-sigma_factors"/>
    <property type="match status" value="1"/>
</dbReference>
<dbReference type="SUPFAM" id="SSF52091">
    <property type="entry name" value="SpoIIaa-like"/>
    <property type="match status" value="1"/>
</dbReference>
<evidence type="ECO:0000256" key="2">
    <source>
        <dbReference type="RuleBase" id="RU003749"/>
    </source>
</evidence>
<dbReference type="Pfam" id="PF13466">
    <property type="entry name" value="STAS_2"/>
    <property type="match status" value="1"/>
</dbReference>
<reference evidence="4" key="1">
    <citation type="submission" date="2021-01" db="EMBL/GenBank/DDBJ databases">
        <title>Whole genome shotgun sequence of Catellatospora methionotrophica NBRC 14553.</title>
        <authorList>
            <person name="Komaki H."/>
            <person name="Tamura T."/>
        </authorList>
    </citation>
    <scope>NUCLEOTIDE SEQUENCE</scope>
    <source>
        <strain evidence="4">NBRC 14553</strain>
    </source>
</reference>
<accession>A0A8J3KZV6</accession>
<sequence>MSDTEERFAMRRQVEDDRIVVHVRGEIDMMVADDLHAELLDAVKQSPRTDVDFTELTFLDSTGIRTFIDARSTAQALGHHLYVVNATGMVLRVLEVTGVMSLLTVPEQPDPGSR</sequence>
<dbReference type="Proteomes" id="UP000660339">
    <property type="component" value="Unassembled WGS sequence"/>
</dbReference>
<dbReference type="RefSeq" id="WP_166380591.1">
    <property type="nucleotide sequence ID" value="NZ_BAAATT010000011.1"/>
</dbReference>
<evidence type="ECO:0000259" key="3">
    <source>
        <dbReference type="PROSITE" id="PS50801"/>
    </source>
</evidence>
<protein>
    <recommendedName>
        <fullName evidence="2">Anti-sigma factor antagonist</fullName>
    </recommendedName>
</protein>
<evidence type="ECO:0000313" key="4">
    <source>
        <dbReference type="EMBL" id="GIG11813.1"/>
    </source>
</evidence>
<comment type="similarity">
    <text evidence="1 2">Belongs to the anti-sigma-factor antagonist family.</text>
</comment>
<name>A0A8J3KZV6_9ACTN</name>
<evidence type="ECO:0000313" key="5">
    <source>
        <dbReference type="Proteomes" id="UP000660339"/>
    </source>
</evidence>
<dbReference type="GO" id="GO:0043856">
    <property type="term" value="F:anti-sigma factor antagonist activity"/>
    <property type="evidence" value="ECO:0007669"/>
    <property type="project" value="InterPro"/>
</dbReference>
<dbReference type="PANTHER" id="PTHR33495:SF2">
    <property type="entry name" value="ANTI-SIGMA FACTOR ANTAGONIST TM_1081-RELATED"/>
    <property type="match status" value="1"/>
</dbReference>
<dbReference type="NCBIfam" id="TIGR00377">
    <property type="entry name" value="ant_ant_sig"/>
    <property type="match status" value="1"/>
</dbReference>
<gene>
    <name evidence="4" type="ORF">Cme02nite_01450</name>
</gene>
<proteinExistence type="inferred from homology"/>
<dbReference type="InterPro" id="IPR003658">
    <property type="entry name" value="Anti-sigma_ant"/>
</dbReference>
<dbReference type="Gene3D" id="3.30.750.24">
    <property type="entry name" value="STAS domain"/>
    <property type="match status" value="1"/>
</dbReference>
<evidence type="ECO:0000256" key="1">
    <source>
        <dbReference type="ARBA" id="ARBA00009013"/>
    </source>
</evidence>
<dbReference type="InterPro" id="IPR002645">
    <property type="entry name" value="STAS_dom"/>
</dbReference>
<feature type="domain" description="STAS" evidence="3">
    <location>
        <begin position="8"/>
        <end position="114"/>
    </location>
</feature>